<dbReference type="OrthoDB" id="10643693at2759"/>
<dbReference type="Pfam" id="PF07133">
    <property type="entry name" value="Merozoite_SPAM"/>
    <property type="match status" value="1"/>
</dbReference>
<feature type="region of interest" description="Disordered" evidence="1">
    <location>
        <begin position="40"/>
        <end position="190"/>
    </location>
</feature>
<dbReference type="Proteomes" id="UP000195012">
    <property type="component" value="Unassembled WGS sequence"/>
</dbReference>
<protein>
    <recommendedName>
        <fullName evidence="5">Merozoite surface protein 3</fullName>
    </recommendedName>
</protein>
<dbReference type="EMBL" id="NETL01000021">
    <property type="protein sequence ID" value="OTN67083.1"/>
    <property type="molecule type" value="Genomic_DNA"/>
</dbReference>
<name>A0A1Y3DQI9_PLAKN</name>
<dbReference type="AlphaFoldDB" id="A0A1Y3DQI9"/>
<feature type="chain" id="PRO_5010999269" description="Merozoite surface protein 3" evidence="2">
    <location>
        <begin position="24"/>
        <end position="239"/>
    </location>
</feature>
<evidence type="ECO:0008006" key="5">
    <source>
        <dbReference type="Google" id="ProtNLM"/>
    </source>
</evidence>
<evidence type="ECO:0000313" key="3">
    <source>
        <dbReference type="EMBL" id="OTN67083.1"/>
    </source>
</evidence>
<keyword evidence="2" id="KW-0732">Signal</keyword>
<feature type="compositionally biased region" description="Basic and acidic residues" evidence="1">
    <location>
        <begin position="57"/>
        <end position="94"/>
    </location>
</feature>
<dbReference type="VEuPathDB" id="PlasmoDB:PKNOH_S07468400"/>
<accession>A0A1Y3DQI9</accession>
<proteinExistence type="predicted"/>
<gene>
    <name evidence="3" type="ORF">PKNOH_S07468400</name>
</gene>
<comment type="caution">
    <text evidence="3">The sequence shown here is derived from an EMBL/GenBank/DDBJ whole genome shotgun (WGS) entry which is preliminary data.</text>
</comment>
<feature type="compositionally biased region" description="Basic and acidic residues" evidence="1">
    <location>
        <begin position="168"/>
        <end position="180"/>
    </location>
</feature>
<dbReference type="VEuPathDB" id="PlasmoDB:PKA1H_100035400"/>
<reference evidence="3 4" key="1">
    <citation type="submission" date="2017-05" db="EMBL/GenBank/DDBJ databases">
        <title>PacBio assembly of a Plasmodium knowlesi genome sequence with Hi-C correction and manual annotation of the SICAvar gene family.</title>
        <authorList>
            <person name="Lapp S.A."/>
            <person name="Geraldo J.A."/>
            <person name="Chien J.-T."/>
            <person name="Ay F."/>
            <person name="Pakala S.B."/>
            <person name="Batugedara G."/>
            <person name="Humphrey J.C."/>
            <person name="Debarry J.D."/>
            <person name="Le Roch K.G."/>
            <person name="Galinski M.R."/>
            <person name="Kissinger J.C."/>
        </authorList>
    </citation>
    <scope>NUCLEOTIDE SEQUENCE [LARGE SCALE GENOMIC DNA]</scope>
    <source>
        <strain evidence="4">Malayan Strain Pk1 (A+)</strain>
    </source>
</reference>
<sequence length="239" mass="27547">MRQFLGVILFISILNLYMQKNGAVWGKIRNMNNINLRNEMPKEEIPSEDEFPTSAQEGRDEDSTKDVMKETSEETKEFTDEVKESKNKESHESLKTMNQHTLKPVEISLQDSNNVNGKNEEVKDEVQMLEVEDDVDEEEEEDDDEQVGEADRKGENDHHQQQTQEGQEAEKIAQEGKDASPNDAQANRECCQPCPNIEEYFKSTEGPLKDLIKLIIGDKELENRINDIIKIMVLFFLQL</sequence>
<evidence type="ECO:0000256" key="2">
    <source>
        <dbReference type="SAM" id="SignalP"/>
    </source>
</evidence>
<feature type="signal peptide" evidence="2">
    <location>
        <begin position="1"/>
        <end position="23"/>
    </location>
</feature>
<dbReference type="InterPro" id="IPR010784">
    <property type="entry name" value="Merozoite_SPAM"/>
</dbReference>
<dbReference type="VEuPathDB" id="PlasmoDB:PKNH_1030400"/>
<organism evidence="3 4">
    <name type="scientific">Plasmodium knowlesi</name>
    <dbReference type="NCBI Taxonomy" id="5850"/>
    <lineage>
        <taxon>Eukaryota</taxon>
        <taxon>Sar</taxon>
        <taxon>Alveolata</taxon>
        <taxon>Apicomplexa</taxon>
        <taxon>Aconoidasida</taxon>
        <taxon>Haemosporida</taxon>
        <taxon>Plasmodiidae</taxon>
        <taxon>Plasmodium</taxon>
        <taxon>Plasmodium (Plasmodium)</taxon>
    </lineage>
</organism>
<evidence type="ECO:0000256" key="1">
    <source>
        <dbReference type="SAM" id="MobiDB-lite"/>
    </source>
</evidence>
<evidence type="ECO:0000313" key="4">
    <source>
        <dbReference type="Proteomes" id="UP000195012"/>
    </source>
</evidence>
<feature type="compositionally biased region" description="Acidic residues" evidence="1">
    <location>
        <begin position="130"/>
        <end position="148"/>
    </location>
</feature>
<feature type="compositionally biased region" description="Basic and acidic residues" evidence="1">
    <location>
        <begin position="149"/>
        <end position="160"/>
    </location>
</feature>